<gene>
    <name evidence="2" type="ORF">ACFQ2K_09235</name>
</gene>
<feature type="region of interest" description="Disordered" evidence="1">
    <location>
        <begin position="1"/>
        <end position="25"/>
    </location>
</feature>
<evidence type="ECO:0000256" key="1">
    <source>
        <dbReference type="SAM" id="MobiDB-lite"/>
    </source>
</evidence>
<proteinExistence type="predicted"/>
<evidence type="ECO:0000313" key="2">
    <source>
        <dbReference type="EMBL" id="MFD0622974.1"/>
    </source>
</evidence>
<protein>
    <recommendedName>
        <fullName evidence="4">Integrase</fullName>
    </recommendedName>
</protein>
<dbReference type="SUPFAM" id="SSF56349">
    <property type="entry name" value="DNA breaking-rejoining enzymes"/>
    <property type="match status" value="1"/>
</dbReference>
<dbReference type="Proteomes" id="UP001596915">
    <property type="component" value="Unassembled WGS sequence"/>
</dbReference>
<reference evidence="3" key="1">
    <citation type="journal article" date="2019" name="Int. J. Syst. Evol. Microbiol.">
        <title>The Global Catalogue of Microorganisms (GCM) 10K type strain sequencing project: providing services to taxonomists for standard genome sequencing and annotation.</title>
        <authorList>
            <consortium name="The Broad Institute Genomics Platform"/>
            <consortium name="The Broad Institute Genome Sequencing Center for Infectious Disease"/>
            <person name="Wu L."/>
            <person name="Ma J."/>
        </authorList>
    </citation>
    <scope>NUCLEOTIDE SEQUENCE [LARGE SCALE GENOMIC DNA]</scope>
    <source>
        <strain evidence="3">JCM 12607</strain>
    </source>
</reference>
<name>A0ABW2WNI5_9ACTN</name>
<organism evidence="2 3">
    <name type="scientific">Streptomyces sanglieri</name>
    <dbReference type="NCBI Taxonomy" id="193460"/>
    <lineage>
        <taxon>Bacteria</taxon>
        <taxon>Bacillati</taxon>
        <taxon>Actinomycetota</taxon>
        <taxon>Actinomycetes</taxon>
        <taxon>Kitasatosporales</taxon>
        <taxon>Streptomycetaceae</taxon>
        <taxon>Streptomyces</taxon>
    </lineage>
</organism>
<keyword evidence="3" id="KW-1185">Reference proteome</keyword>
<evidence type="ECO:0008006" key="4">
    <source>
        <dbReference type="Google" id="ProtNLM"/>
    </source>
</evidence>
<accession>A0ABW2WNI5</accession>
<dbReference type="EMBL" id="JBHTGL010000008">
    <property type="protein sequence ID" value="MFD0622974.1"/>
    <property type="molecule type" value="Genomic_DNA"/>
</dbReference>
<comment type="caution">
    <text evidence="2">The sequence shown here is derived from an EMBL/GenBank/DDBJ whole genome shotgun (WGS) entry which is preliminary data.</text>
</comment>
<evidence type="ECO:0000313" key="3">
    <source>
        <dbReference type="Proteomes" id="UP001596915"/>
    </source>
</evidence>
<sequence length="91" mass="10274">MPSRTLARPEEKRASRSRPHGRAEPWVRTELATCRKFAPTARNYTASKRMSQLGLRVSEACKLDLADIKWVLGRFDKLHVCHGKGARGSGR</sequence>
<dbReference type="InterPro" id="IPR011010">
    <property type="entry name" value="DNA_brk_join_enz"/>
</dbReference>